<dbReference type="EMBL" id="JQDR03008251">
    <property type="protein sequence ID" value="KAA0197415.1"/>
    <property type="molecule type" value="Genomic_DNA"/>
</dbReference>
<organism evidence="2">
    <name type="scientific">Hyalella azteca</name>
    <name type="common">Amphipod</name>
    <dbReference type="NCBI Taxonomy" id="294128"/>
    <lineage>
        <taxon>Eukaryota</taxon>
        <taxon>Metazoa</taxon>
        <taxon>Ecdysozoa</taxon>
        <taxon>Arthropoda</taxon>
        <taxon>Crustacea</taxon>
        <taxon>Multicrustacea</taxon>
        <taxon>Malacostraca</taxon>
        <taxon>Eumalacostraca</taxon>
        <taxon>Peracarida</taxon>
        <taxon>Amphipoda</taxon>
        <taxon>Senticaudata</taxon>
        <taxon>Talitrida</taxon>
        <taxon>Talitroidea</taxon>
        <taxon>Hyalellidae</taxon>
        <taxon>Hyalella</taxon>
    </lineage>
</organism>
<dbReference type="Pfam" id="PF01607">
    <property type="entry name" value="CBM_14"/>
    <property type="match status" value="1"/>
</dbReference>
<name>A0A6A0H420_HYAAZ</name>
<accession>A0A6A0H420</accession>
<proteinExistence type="predicted"/>
<protein>
    <submittedName>
        <fullName evidence="2">Cuticle Protein CPAP3</fullName>
    </submittedName>
</protein>
<reference evidence="2" key="1">
    <citation type="submission" date="2014-08" db="EMBL/GenBank/DDBJ databases">
        <authorList>
            <person name="Murali S."/>
            <person name="Richards S."/>
            <person name="Bandaranaike D."/>
            <person name="Bellair M."/>
            <person name="Blankenburg K."/>
            <person name="Chao H."/>
            <person name="Dinh H."/>
            <person name="Doddapaneni H."/>
            <person name="Dugan-Rocha S."/>
            <person name="Elkadiri S."/>
            <person name="Gnanaolivu R."/>
            <person name="Hughes D."/>
            <person name="Lee S."/>
            <person name="Li M."/>
            <person name="Ming W."/>
            <person name="Munidasa M."/>
            <person name="Muniz J."/>
            <person name="Nguyen L."/>
            <person name="Osuji N."/>
            <person name="Pu L.-L."/>
            <person name="Puazo M."/>
            <person name="Skinner E."/>
            <person name="Qu C."/>
            <person name="Quiroz J."/>
            <person name="Raj R."/>
            <person name="Weissenberger G."/>
            <person name="Xin Y."/>
            <person name="Zou X."/>
            <person name="Han Y."/>
            <person name="Worley K."/>
            <person name="Muzny D."/>
            <person name="Gibbs R."/>
        </authorList>
    </citation>
    <scope>NUCLEOTIDE SEQUENCE</scope>
    <source>
        <strain evidence="2">HAZT.00-mixed</strain>
        <tissue evidence="2">Whole organism</tissue>
    </source>
</reference>
<reference evidence="2" key="2">
    <citation type="journal article" date="2018" name="Environ. Sci. Technol.">
        <title>The Toxicogenome of Hyalella azteca: A Model for Sediment Ecotoxicology and Evolutionary Toxicology.</title>
        <authorList>
            <person name="Poynton H.C."/>
            <person name="Hasenbein S."/>
            <person name="Benoit J.B."/>
            <person name="Sepulveda M.S."/>
            <person name="Poelchau M.F."/>
            <person name="Hughes D.S.T."/>
            <person name="Murali S.C."/>
            <person name="Chen S."/>
            <person name="Glastad K.M."/>
            <person name="Goodisman M.A.D."/>
            <person name="Werren J.H."/>
            <person name="Vineis J.H."/>
            <person name="Bowen J.L."/>
            <person name="Friedrich M."/>
            <person name="Jones J."/>
            <person name="Robertson H.M."/>
            <person name="Feyereisen R."/>
            <person name="Mechler-Hickson A."/>
            <person name="Mathers N."/>
            <person name="Lee C.E."/>
            <person name="Colbourne J.K."/>
            <person name="Biales A."/>
            <person name="Johnston J.S."/>
            <person name="Wellborn G.A."/>
            <person name="Rosendale A.J."/>
            <person name="Cridge A.G."/>
            <person name="Munoz-Torres M.C."/>
            <person name="Bain P.A."/>
            <person name="Manny A.R."/>
            <person name="Major K.M."/>
            <person name="Lambert F.N."/>
            <person name="Vulpe C.D."/>
            <person name="Tuck P."/>
            <person name="Blalock B.J."/>
            <person name="Lin Y.Y."/>
            <person name="Smith M.E."/>
            <person name="Ochoa-Acuna H."/>
            <person name="Chen M.M."/>
            <person name="Childers C.P."/>
            <person name="Qu J."/>
            <person name="Dugan S."/>
            <person name="Lee S.L."/>
            <person name="Chao H."/>
            <person name="Dinh H."/>
            <person name="Han Y."/>
            <person name="Doddapaneni H."/>
            <person name="Worley K.C."/>
            <person name="Muzny D.M."/>
            <person name="Gibbs R.A."/>
            <person name="Richards S."/>
        </authorList>
    </citation>
    <scope>NUCLEOTIDE SEQUENCE</scope>
    <source>
        <strain evidence="2">HAZT.00-mixed</strain>
        <tissue evidence="2">Whole organism</tissue>
    </source>
</reference>
<dbReference type="SMART" id="SM00494">
    <property type="entry name" value="ChtBD2"/>
    <property type="match status" value="1"/>
</dbReference>
<dbReference type="GO" id="GO:0005576">
    <property type="term" value="C:extracellular region"/>
    <property type="evidence" value="ECO:0007669"/>
    <property type="project" value="InterPro"/>
</dbReference>
<dbReference type="SUPFAM" id="SSF57625">
    <property type="entry name" value="Invertebrate chitin-binding proteins"/>
    <property type="match status" value="1"/>
</dbReference>
<dbReference type="Gene3D" id="2.170.140.10">
    <property type="entry name" value="Chitin binding domain"/>
    <property type="match status" value="1"/>
</dbReference>
<gene>
    <name evidence="2" type="ORF">HAZT_HAZT011276</name>
</gene>
<dbReference type="AlphaFoldDB" id="A0A6A0H420"/>
<dbReference type="Proteomes" id="UP000711488">
    <property type="component" value="Unassembled WGS sequence"/>
</dbReference>
<dbReference type="OrthoDB" id="6358068at2759"/>
<evidence type="ECO:0000259" key="1">
    <source>
        <dbReference type="PROSITE" id="PS50940"/>
    </source>
</evidence>
<feature type="domain" description="Chitin-binding type-2" evidence="1">
    <location>
        <begin position="11"/>
        <end position="78"/>
    </location>
</feature>
<dbReference type="InterPro" id="IPR002557">
    <property type="entry name" value="Chitin-bd_dom"/>
</dbReference>
<comment type="caution">
    <text evidence="2">The sequence shown here is derived from an EMBL/GenBank/DDBJ whole genome shotgun (WGS) entry which is preliminary data.</text>
</comment>
<dbReference type="PROSITE" id="PS50940">
    <property type="entry name" value="CHIT_BIND_II"/>
    <property type="match status" value="1"/>
</dbReference>
<evidence type="ECO:0000313" key="2">
    <source>
        <dbReference type="EMBL" id="KAA0197415.1"/>
    </source>
</evidence>
<dbReference type="InterPro" id="IPR036508">
    <property type="entry name" value="Chitin-bd_dom_sf"/>
</dbReference>
<sequence>MLVLPNAEVVGFSCPDYVDPKSLSAKFLPFPRFPSGECGSYIICVDGHPRRIGCGDYQVFDDETLSCQDPEHVPSCRK</sequence>
<dbReference type="GO" id="GO:0008061">
    <property type="term" value="F:chitin binding"/>
    <property type="evidence" value="ECO:0007669"/>
    <property type="project" value="InterPro"/>
</dbReference>
<reference evidence="2" key="3">
    <citation type="submission" date="2019-06" db="EMBL/GenBank/DDBJ databases">
        <authorList>
            <person name="Poynton C."/>
            <person name="Hasenbein S."/>
            <person name="Benoit J.B."/>
            <person name="Sepulveda M.S."/>
            <person name="Poelchau M.F."/>
            <person name="Murali S.C."/>
            <person name="Chen S."/>
            <person name="Glastad K.M."/>
            <person name="Werren J.H."/>
            <person name="Vineis J.H."/>
            <person name="Bowen J.L."/>
            <person name="Friedrich M."/>
            <person name="Jones J."/>
            <person name="Robertson H.M."/>
            <person name="Feyereisen R."/>
            <person name="Mechler-Hickson A."/>
            <person name="Mathers N."/>
            <person name="Lee C.E."/>
            <person name="Colbourne J.K."/>
            <person name="Biales A."/>
            <person name="Johnston J.S."/>
            <person name="Wellborn G.A."/>
            <person name="Rosendale A.J."/>
            <person name="Cridge A.G."/>
            <person name="Munoz-Torres M.C."/>
            <person name="Bain P.A."/>
            <person name="Manny A.R."/>
            <person name="Major K.M."/>
            <person name="Lambert F.N."/>
            <person name="Vulpe C.D."/>
            <person name="Tuck P."/>
            <person name="Blalock B.J."/>
            <person name="Lin Y.-Y."/>
            <person name="Smith M.E."/>
            <person name="Ochoa-Acuna H."/>
            <person name="Chen M.-J.M."/>
            <person name="Childers C.P."/>
            <person name="Qu J."/>
            <person name="Dugan S."/>
            <person name="Lee S.L."/>
            <person name="Chao H."/>
            <person name="Dinh H."/>
            <person name="Han Y."/>
            <person name="Doddapaneni H."/>
            <person name="Worley K.C."/>
            <person name="Muzny D.M."/>
            <person name="Gibbs R.A."/>
            <person name="Richards S."/>
        </authorList>
    </citation>
    <scope>NUCLEOTIDE SEQUENCE</scope>
    <source>
        <strain evidence="2">HAZT.00-mixed</strain>
        <tissue evidence="2">Whole organism</tissue>
    </source>
</reference>